<name>A0A6B1D8R8_9CHLR</name>
<dbReference type="AlphaFoldDB" id="A0A6B1D8R8"/>
<dbReference type="Pfam" id="PF13416">
    <property type="entry name" value="SBP_bac_8"/>
    <property type="match status" value="1"/>
</dbReference>
<dbReference type="PANTHER" id="PTHR43649">
    <property type="entry name" value="ARABINOSE-BINDING PROTEIN-RELATED"/>
    <property type="match status" value="1"/>
</dbReference>
<feature type="chain" id="PRO_5025474129" evidence="5">
    <location>
        <begin position="25"/>
        <end position="455"/>
    </location>
</feature>
<keyword evidence="3" id="KW-0813">Transport</keyword>
<evidence type="ECO:0000256" key="4">
    <source>
        <dbReference type="ARBA" id="ARBA00022729"/>
    </source>
</evidence>
<reference evidence="6" key="1">
    <citation type="submission" date="2019-09" db="EMBL/GenBank/DDBJ databases">
        <title>Characterisation of the sponge microbiome using genome-centric metagenomics.</title>
        <authorList>
            <person name="Engelberts J.P."/>
            <person name="Robbins S.J."/>
            <person name="De Goeij J.M."/>
            <person name="Aranda M."/>
            <person name="Bell S.C."/>
            <person name="Webster N.S."/>
        </authorList>
    </citation>
    <scope>NUCLEOTIDE SEQUENCE</scope>
    <source>
        <strain evidence="6">SB0661_bin_32</strain>
    </source>
</reference>
<comment type="similarity">
    <text evidence="2">Belongs to the bacterial solute-binding protein 1 family.</text>
</comment>
<evidence type="ECO:0000256" key="1">
    <source>
        <dbReference type="ARBA" id="ARBA00004196"/>
    </source>
</evidence>
<evidence type="ECO:0000313" key="6">
    <source>
        <dbReference type="EMBL" id="MYC95996.1"/>
    </source>
</evidence>
<evidence type="ECO:0000256" key="3">
    <source>
        <dbReference type="ARBA" id="ARBA00022448"/>
    </source>
</evidence>
<dbReference type="PANTHER" id="PTHR43649:SF31">
    <property type="entry name" value="SN-GLYCEROL-3-PHOSPHATE-BINDING PERIPLASMIC PROTEIN UGPB"/>
    <property type="match status" value="1"/>
</dbReference>
<evidence type="ECO:0000256" key="2">
    <source>
        <dbReference type="ARBA" id="ARBA00008520"/>
    </source>
</evidence>
<protein>
    <submittedName>
        <fullName evidence="6">Extracellular solute-binding protein</fullName>
    </submittedName>
</protein>
<evidence type="ECO:0000256" key="5">
    <source>
        <dbReference type="SAM" id="SignalP"/>
    </source>
</evidence>
<dbReference type="InterPro" id="IPR006059">
    <property type="entry name" value="SBP"/>
</dbReference>
<gene>
    <name evidence="6" type="ORF">F4X14_13630</name>
</gene>
<dbReference type="PROSITE" id="PS51257">
    <property type="entry name" value="PROKAR_LIPOPROTEIN"/>
    <property type="match status" value="1"/>
</dbReference>
<dbReference type="EMBL" id="VXMH01000071">
    <property type="protein sequence ID" value="MYC95996.1"/>
    <property type="molecule type" value="Genomic_DNA"/>
</dbReference>
<keyword evidence="4 5" id="KW-0732">Signal</keyword>
<proteinExistence type="inferred from homology"/>
<dbReference type="Gene3D" id="3.40.190.10">
    <property type="entry name" value="Periplasmic binding protein-like II"/>
    <property type="match status" value="2"/>
</dbReference>
<feature type="signal peptide" evidence="5">
    <location>
        <begin position="1"/>
        <end position="24"/>
    </location>
</feature>
<organism evidence="6">
    <name type="scientific">Caldilineaceae bacterium SB0661_bin_32</name>
    <dbReference type="NCBI Taxonomy" id="2605255"/>
    <lineage>
        <taxon>Bacteria</taxon>
        <taxon>Bacillati</taxon>
        <taxon>Chloroflexota</taxon>
        <taxon>Caldilineae</taxon>
        <taxon>Caldilineales</taxon>
        <taxon>Caldilineaceae</taxon>
    </lineage>
</organism>
<comment type="subcellular location">
    <subcellularLocation>
        <location evidence="1">Cell envelope</location>
    </subcellularLocation>
</comment>
<accession>A0A6B1D8R8</accession>
<dbReference type="SUPFAM" id="SSF53850">
    <property type="entry name" value="Periplasmic binding protein-like II"/>
    <property type="match status" value="1"/>
</dbReference>
<dbReference type="InterPro" id="IPR050490">
    <property type="entry name" value="Bact_solute-bd_prot1"/>
</dbReference>
<dbReference type="GO" id="GO:0030313">
    <property type="term" value="C:cell envelope"/>
    <property type="evidence" value="ECO:0007669"/>
    <property type="project" value="UniProtKB-SubCell"/>
</dbReference>
<comment type="caution">
    <text evidence="6">The sequence shown here is derived from an EMBL/GenBank/DDBJ whole genome shotgun (WGS) entry which is preliminary data.</text>
</comment>
<sequence>MRTLRKLNPLMLVAITAMILAACAAPAAPAGDAAAESAADEQVTLRMTALGGIVAEAVTALTDNYMEENPNVEIIVDVQGDDMSWQKTAPTTMFAASDGPDLSWWWCGRFAQFNDMMDAGLLASLDDLYESEGWNESFPQGTLDYFTHTDGSRYGVNLDAVWTPMVYYNKEIFAEAGVEPPTTWDEFYALGDKIRAAGYETLTTPYEMGVRSHLPDGLMLRSWTEQEYQAFLLNWMPDAPEWSLEHKWTDPNGVRIYQYIMDMADSGLLMEGYAGITDYGQSKGLFLSGKAAMFQDGSWSTGATSLPEEATFDWGYFYYPRLDQDNYGEMGSFVANCLIVFEDRDNVEAAKDVVAYILQPENMVLWAETLGGPPGRTDLPTEKVTEVLGPVMAGMLQEIAAAGAPTLYEGVVPPELLASLKASIDLMLTGSLTPEEAAAMQQEETERVRAELADQ</sequence>